<sequence length="311" mass="33781">MRAVFLDTRTMGMDISLQPLAEAVDELTCWEMTSPEQVTERLQGREIALVNKVVLDERHFSAAPDLKLVAVTATGLNNIDLEAAAARDIQVKNVSGYARPSIVQHTFTLLFALANNLLRYDGDVRQGRWAQSDMFCLLDHPMRELAGKTIGIVGYGDLGQGVAAAAKAFGMNVLVAARSGQLTPDRIPLKTLLPQVDVLSVNCLLSEETRNLIDREALRALPETAFVINTARGGIVDEAALAEALRNGWIAGAGVDVLSEEPPRNGNPLLADDIPNLIVTPHCAWGTREARERIVALTAENLHRFTQDAAD</sequence>
<dbReference type="Pfam" id="PF00389">
    <property type="entry name" value="2-Hacid_dh"/>
    <property type="match status" value="1"/>
</dbReference>
<dbReference type="GO" id="GO:0051287">
    <property type="term" value="F:NAD binding"/>
    <property type="evidence" value="ECO:0007669"/>
    <property type="project" value="InterPro"/>
</dbReference>
<feature type="domain" description="D-isomer specific 2-hydroxyacid dehydrogenase NAD-binding" evidence="6">
    <location>
        <begin position="108"/>
        <end position="284"/>
    </location>
</feature>
<dbReference type="Pfam" id="PF02826">
    <property type="entry name" value="2-Hacid_dh_C"/>
    <property type="match status" value="1"/>
</dbReference>
<protein>
    <submittedName>
        <fullName evidence="7">D-2-hydroxyacid dehydrogenase</fullName>
    </submittedName>
</protein>
<keyword evidence="3" id="KW-0520">NAD</keyword>
<dbReference type="PANTHER" id="PTHR43761">
    <property type="entry name" value="D-ISOMER SPECIFIC 2-HYDROXYACID DEHYDROGENASE FAMILY PROTEIN (AFU_ORTHOLOGUE AFUA_1G13630)"/>
    <property type="match status" value="1"/>
</dbReference>
<evidence type="ECO:0000313" key="8">
    <source>
        <dbReference type="Proteomes" id="UP000298049"/>
    </source>
</evidence>
<evidence type="ECO:0000259" key="6">
    <source>
        <dbReference type="Pfam" id="PF02826"/>
    </source>
</evidence>
<name>A0A4P7XDQ3_9ALTE</name>
<dbReference type="InterPro" id="IPR006140">
    <property type="entry name" value="D-isomer_DH_NAD-bd"/>
</dbReference>
<proteinExistence type="inferred from homology"/>
<evidence type="ECO:0000256" key="4">
    <source>
        <dbReference type="RuleBase" id="RU003719"/>
    </source>
</evidence>
<dbReference type="SUPFAM" id="SSF52283">
    <property type="entry name" value="Formate/glycerate dehydrogenase catalytic domain-like"/>
    <property type="match status" value="1"/>
</dbReference>
<dbReference type="SUPFAM" id="SSF51735">
    <property type="entry name" value="NAD(P)-binding Rossmann-fold domains"/>
    <property type="match status" value="1"/>
</dbReference>
<dbReference type="InterPro" id="IPR050418">
    <property type="entry name" value="D-iso_2-hydroxyacid_DH_PdxB"/>
</dbReference>
<comment type="similarity">
    <text evidence="1 4">Belongs to the D-isomer specific 2-hydroxyacid dehydrogenase family.</text>
</comment>
<accession>A0A4P7XDQ3</accession>
<gene>
    <name evidence="7" type="ORF">soil367_03285</name>
</gene>
<dbReference type="PANTHER" id="PTHR43761:SF1">
    <property type="entry name" value="D-ISOMER SPECIFIC 2-HYDROXYACID DEHYDROGENASE CATALYTIC DOMAIN-CONTAINING PROTEIN-RELATED"/>
    <property type="match status" value="1"/>
</dbReference>
<dbReference type="EMBL" id="CP031093">
    <property type="protein sequence ID" value="QCF25039.1"/>
    <property type="molecule type" value="Genomic_DNA"/>
</dbReference>
<organism evidence="7 8">
    <name type="scientific">Hydrocarboniclastica marina</name>
    <dbReference type="NCBI Taxonomy" id="2259620"/>
    <lineage>
        <taxon>Bacteria</taxon>
        <taxon>Pseudomonadati</taxon>
        <taxon>Pseudomonadota</taxon>
        <taxon>Gammaproteobacteria</taxon>
        <taxon>Alteromonadales</taxon>
        <taxon>Alteromonadaceae</taxon>
        <taxon>Hydrocarboniclastica</taxon>
    </lineage>
</organism>
<dbReference type="Proteomes" id="UP000298049">
    <property type="component" value="Chromosome"/>
</dbReference>
<reference evidence="7 8" key="1">
    <citation type="submission" date="2018-07" db="EMBL/GenBank/DDBJ databases">
        <title>Marsedoiliclastica nanhaica gen. nov. sp. nov., a novel marine hydrocarbonoclastic bacterium isolated from an in-situ enriched hydrocarbon-degrading consortium in deep-sea sediment.</title>
        <authorList>
            <person name="Dong C."/>
            <person name="Ma T."/>
            <person name="Liu R."/>
            <person name="Shao Z."/>
        </authorList>
    </citation>
    <scope>NUCLEOTIDE SEQUENCE [LARGE SCALE GENOMIC DNA]</scope>
    <source>
        <strain evidence="8">soil36-7</strain>
    </source>
</reference>
<dbReference type="PROSITE" id="PS00671">
    <property type="entry name" value="D_2_HYDROXYACID_DH_3"/>
    <property type="match status" value="1"/>
</dbReference>
<evidence type="ECO:0000313" key="7">
    <source>
        <dbReference type="EMBL" id="QCF25039.1"/>
    </source>
</evidence>
<evidence type="ECO:0000256" key="1">
    <source>
        <dbReference type="ARBA" id="ARBA00005854"/>
    </source>
</evidence>
<dbReference type="KEGG" id="hmi:soil367_03285"/>
<dbReference type="AlphaFoldDB" id="A0A4P7XDQ3"/>
<dbReference type="OrthoDB" id="9805416at2"/>
<dbReference type="CDD" id="cd12162">
    <property type="entry name" value="2-Hacid_dh_4"/>
    <property type="match status" value="1"/>
</dbReference>
<evidence type="ECO:0000259" key="5">
    <source>
        <dbReference type="Pfam" id="PF00389"/>
    </source>
</evidence>
<keyword evidence="2 4" id="KW-0560">Oxidoreductase</keyword>
<evidence type="ECO:0000256" key="2">
    <source>
        <dbReference type="ARBA" id="ARBA00023002"/>
    </source>
</evidence>
<dbReference type="Gene3D" id="3.40.50.720">
    <property type="entry name" value="NAD(P)-binding Rossmann-like Domain"/>
    <property type="match status" value="2"/>
</dbReference>
<dbReference type="GO" id="GO:0016616">
    <property type="term" value="F:oxidoreductase activity, acting on the CH-OH group of donors, NAD or NADP as acceptor"/>
    <property type="evidence" value="ECO:0007669"/>
    <property type="project" value="InterPro"/>
</dbReference>
<evidence type="ECO:0000256" key="3">
    <source>
        <dbReference type="ARBA" id="ARBA00023027"/>
    </source>
</evidence>
<dbReference type="InterPro" id="IPR006139">
    <property type="entry name" value="D-isomer_2_OHA_DH_cat_dom"/>
</dbReference>
<feature type="domain" description="D-isomer specific 2-hydroxyacid dehydrogenase catalytic" evidence="5">
    <location>
        <begin position="18"/>
        <end position="307"/>
    </location>
</feature>
<dbReference type="RefSeq" id="WP_136546852.1">
    <property type="nucleotide sequence ID" value="NZ_CP031093.1"/>
</dbReference>
<dbReference type="InterPro" id="IPR029753">
    <property type="entry name" value="D-isomer_DH_CS"/>
</dbReference>
<dbReference type="InterPro" id="IPR036291">
    <property type="entry name" value="NAD(P)-bd_dom_sf"/>
</dbReference>
<keyword evidence="8" id="KW-1185">Reference proteome</keyword>